<protein>
    <submittedName>
        <fullName evidence="4">Methyltransferase domain-containing protein</fullName>
    </submittedName>
</protein>
<keyword evidence="4" id="KW-0489">Methyltransferase</keyword>
<evidence type="ECO:0000259" key="3">
    <source>
        <dbReference type="Pfam" id="PF13649"/>
    </source>
</evidence>
<gene>
    <name evidence="4" type="ORF">SAMN06265350_101360</name>
</gene>
<evidence type="ECO:0000256" key="1">
    <source>
        <dbReference type="ARBA" id="ARBA00022679"/>
    </source>
</evidence>
<reference evidence="4 5" key="1">
    <citation type="submission" date="2017-05" db="EMBL/GenBank/DDBJ databases">
        <authorList>
            <person name="Varghese N."/>
            <person name="Submissions S."/>
        </authorList>
    </citation>
    <scope>NUCLEOTIDE SEQUENCE [LARGE SCALE GENOMIC DNA]</scope>
    <source>
        <strain evidence="4 5">DSM 21342</strain>
    </source>
</reference>
<name>A0A521ASB0_9SPHI</name>
<accession>A0A521ASB0</accession>
<dbReference type="InterPro" id="IPR041698">
    <property type="entry name" value="Methyltransf_25"/>
</dbReference>
<evidence type="ECO:0000256" key="2">
    <source>
        <dbReference type="ARBA" id="ARBA00022691"/>
    </source>
</evidence>
<feature type="domain" description="Methyltransferase" evidence="3">
    <location>
        <begin position="82"/>
        <end position="173"/>
    </location>
</feature>
<evidence type="ECO:0000313" key="5">
    <source>
        <dbReference type="Proteomes" id="UP000315971"/>
    </source>
</evidence>
<sequence>MDINYGPLTNDKRTNESMNQQMNNLSLRSSQLELLDAENIPYADLAQNLKELETINHYLGGHSITIKGLQRLISDVNHTYAILDIGSGGGDTLKAIAQFGRKSGLKFKLIGVDLKEEAIQYAAENCKDFPEIKFIHTDYRKIDQNKSKPDIIISSLFCHHLSDEQLVDFLVWMNKNAKVGFIVNDLHRHSLAYHSISTITNLFSKSYLVKNDAKVSVARGFKRIELQTLLAKAKVKRASLTWMWAFRWLIVGRKI</sequence>
<dbReference type="GO" id="GO:0008168">
    <property type="term" value="F:methyltransferase activity"/>
    <property type="evidence" value="ECO:0007669"/>
    <property type="project" value="UniProtKB-KW"/>
</dbReference>
<dbReference type="InterPro" id="IPR029063">
    <property type="entry name" value="SAM-dependent_MTases_sf"/>
</dbReference>
<dbReference type="PANTHER" id="PTHR43675:SF8">
    <property type="entry name" value="ARSENITE METHYLTRANSFERASE"/>
    <property type="match status" value="1"/>
</dbReference>
<evidence type="ECO:0000313" key="4">
    <source>
        <dbReference type="EMBL" id="SMO37641.1"/>
    </source>
</evidence>
<dbReference type="EMBL" id="FXSZ01000001">
    <property type="protein sequence ID" value="SMO37641.1"/>
    <property type="molecule type" value="Genomic_DNA"/>
</dbReference>
<dbReference type="Pfam" id="PF13649">
    <property type="entry name" value="Methyltransf_25"/>
    <property type="match status" value="1"/>
</dbReference>
<dbReference type="AlphaFoldDB" id="A0A521ASB0"/>
<keyword evidence="1 4" id="KW-0808">Transferase</keyword>
<dbReference type="PANTHER" id="PTHR43675">
    <property type="entry name" value="ARSENITE METHYLTRANSFERASE"/>
    <property type="match status" value="1"/>
</dbReference>
<dbReference type="SUPFAM" id="SSF53335">
    <property type="entry name" value="S-adenosyl-L-methionine-dependent methyltransferases"/>
    <property type="match status" value="1"/>
</dbReference>
<dbReference type="CDD" id="cd02440">
    <property type="entry name" value="AdoMet_MTases"/>
    <property type="match status" value="1"/>
</dbReference>
<dbReference type="GO" id="GO:0032259">
    <property type="term" value="P:methylation"/>
    <property type="evidence" value="ECO:0007669"/>
    <property type="project" value="UniProtKB-KW"/>
</dbReference>
<proteinExistence type="predicted"/>
<dbReference type="Gene3D" id="3.40.50.150">
    <property type="entry name" value="Vaccinia Virus protein VP39"/>
    <property type="match status" value="1"/>
</dbReference>
<dbReference type="InterPro" id="IPR026669">
    <property type="entry name" value="Arsenite_MeTrfase-like"/>
</dbReference>
<keyword evidence="2" id="KW-0949">S-adenosyl-L-methionine</keyword>
<dbReference type="Proteomes" id="UP000315971">
    <property type="component" value="Unassembled WGS sequence"/>
</dbReference>
<dbReference type="RefSeq" id="WP_221928999.1">
    <property type="nucleotide sequence ID" value="NZ_FXSZ01000001.1"/>
</dbReference>
<organism evidence="4 5">
    <name type="scientific">Solitalea koreensis</name>
    <dbReference type="NCBI Taxonomy" id="543615"/>
    <lineage>
        <taxon>Bacteria</taxon>
        <taxon>Pseudomonadati</taxon>
        <taxon>Bacteroidota</taxon>
        <taxon>Sphingobacteriia</taxon>
        <taxon>Sphingobacteriales</taxon>
        <taxon>Sphingobacteriaceae</taxon>
        <taxon>Solitalea</taxon>
    </lineage>
</organism>
<keyword evidence="5" id="KW-1185">Reference proteome</keyword>